<dbReference type="SUPFAM" id="SSF81653">
    <property type="entry name" value="Calcium ATPase, transduction domain A"/>
    <property type="match status" value="1"/>
</dbReference>
<dbReference type="RefSeq" id="XP_021337439.1">
    <property type="nucleotide sequence ID" value="XM_021482841.1"/>
</dbReference>
<comment type="cofactor">
    <cofactor evidence="14">
        <name>Mg(2+)</name>
        <dbReference type="ChEBI" id="CHEBI:18420"/>
    </cofactor>
</comment>
<evidence type="ECO:0000313" key="19">
    <source>
        <dbReference type="Proteomes" id="UP000002899"/>
    </source>
</evidence>
<feature type="binding site" evidence="13">
    <location>
        <position position="592"/>
    </location>
    <ligand>
        <name>ATP</name>
        <dbReference type="ChEBI" id="CHEBI:30616"/>
    </ligand>
</feature>
<evidence type="ECO:0000256" key="8">
    <source>
        <dbReference type="ARBA" id="ARBA00022967"/>
    </source>
</evidence>
<dbReference type="GO" id="GO:0005886">
    <property type="term" value="C:plasma membrane"/>
    <property type="evidence" value="ECO:0007669"/>
    <property type="project" value="TreeGrafter"/>
</dbReference>
<feature type="binding site" evidence="14">
    <location>
        <position position="874"/>
    </location>
    <ligand>
        <name>Mg(2+)</name>
        <dbReference type="ChEBI" id="CHEBI:18420"/>
    </ligand>
</feature>
<feature type="domain" description="P-type ATPase C-terminal" evidence="17">
    <location>
        <begin position="901"/>
        <end position="1148"/>
    </location>
</feature>
<feature type="transmembrane region" description="Helical" evidence="15">
    <location>
        <begin position="1014"/>
        <end position="1034"/>
    </location>
</feature>
<feature type="transmembrane region" description="Helical" evidence="15">
    <location>
        <begin position="57"/>
        <end position="76"/>
    </location>
</feature>
<feature type="transmembrane region" description="Helical" evidence="15">
    <location>
        <begin position="931"/>
        <end position="952"/>
    </location>
</feature>
<dbReference type="GO" id="GO:0016887">
    <property type="term" value="F:ATP hydrolysis activity"/>
    <property type="evidence" value="ECO:0007669"/>
    <property type="project" value="InterPro"/>
</dbReference>
<evidence type="ECO:0000256" key="15">
    <source>
        <dbReference type="RuleBase" id="RU362033"/>
    </source>
</evidence>
<dbReference type="InterPro" id="IPR023214">
    <property type="entry name" value="HAD_sf"/>
</dbReference>
<feature type="transmembrane region" description="Helical" evidence="15">
    <location>
        <begin position="1079"/>
        <end position="1100"/>
    </location>
</feature>
<dbReference type="GO" id="GO:0000287">
    <property type="term" value="F:magnesium ion binding"/>
    <property type="evidence" value="ECO:0007669"/>
    <property type="project" value="UniProtKB-UniRule"/>
</dbReference>
<dbReference type="OrthoDB" id="377733at2759"/>
<reference evidence="18 19" key="3">
    <citation type="journal article" date="2016" name="Sci. Rep.">
        <title>Genome-wide diversity and gene expression profiling of Babesia microti isolates identify polymorphic genes that mediate host-pathogen interactions.</title>
        <authorList>
            <person name="Silva J.C."/>
            <person name="Cornillot E."/>
            <person name="McCracken C."/>
            <person name="Usmani-Brown S."/>
            <person name="Dwivedi A."/>
            <person name="Ifeonu O.O."/>
            <person name="Crabtree J."/>
            <person name="Gotia H.T."/>
            <person name="Virji A.Z."/>
            <person name="Reynes C."/>
            <person name="Colinge J."/>
            <person name="Kumar V."/>
            <person name="Lawres L."/>
            <person name="Pazzi J.E."/>
            <person name="Pablo J.V."/>
            <person name="Hung C."/>
            <person name="Brancato J."/>
            <person name="Kumari P."/>
            <person name="Orvis J."/>
            <person name="Tretina K."/>
            <person name="Chibucos M."/>
            <person name="Ott S."/>
            <person name="Sadzewicz L."/>
            <person name="Sengamalay N."/>
            <person name="Shetty A.C."/>
            <person name="Su Q."/>
            <person name="Tallon L."/>
            <person name="Fraser C.M."/>
            <person name="Frutos R."/>
            <person name="Molina D.M."/>
            <person name="Krause P.J."/>
            <person name="Ben Mamoun C."/>
        </authorList>
    </citation>
    <scope>NUCLEOTIDE SEQUENCE [LARGE SCALE GENOMIC DNA]</scope>
    <source>
        <strain evidence="18 19">RI</strain>
    </source>
</reference>
<evidence type="ECO:0000256" key="2">
    <source>
        <dbReference type="ARBA" id="ARBA00008109"/>
    </source>
</evidence>
<evidence type="ECO:0000256" key="14">
    <source>
        <dbReference type="PIRSR" id="PIRSR606539-3"/>
    </source>
</evidence>
<dbReference type="InterPro" id="IPR001757">
    <property type="entry name" value="P_typ_ATPase"/>
</dbReference>
<dbReference type="InterPro" id="IPR008250">
    <property type="entry name" value="ATPase_P-typ_transduc_dom_A_sf"/>
</dbReference>
<evidence type="ECO:0000313" key="18">
    <source>
        <dbReference type="EMBL" id="SIO73337.1"/>
    </source>
</evidence>
<sequence length="1161" mass="132714">MNILNFFFKKTQPIERWIVWINREQEMNVNNNFVKTSKYTVYNFFFKSILMRLKQPLSLYFLAIAILQITPSISATRGIPTVMLPLFIVIAIDSIKDAYEDWQRHTSDRAENNRKVYWVPKLYIPPLKNQNLSENELGLGLIKEISEGTLNSLNLEWKLSSKIEVGDIILLRNREEIPADVVLLTSSGLNGISYVETLCLDGETNLKRKEAVQITQNYLKNDLINVLERIKNCEASILCNVPDTDLDKFKGTLTMFKLGAEVNFPEARKDYTININNIVMRGCILRNTVWALGVVVYTGHDTKIYMNMSPPRTKTSNLDILVNHIILVIFIIQFICCILSALVNLYYYMNYGSIGRVYLSPFYKDVTEVRVVCTSFFTWISITCNVIPISAVVTMNLVRFIQGYFISVDKSMYSAEYNSHTIPRNTSVNELLGQVQICFSDKTGTLTCNKMNFRKFSIEGVSYGKGLTDIKRSYLIKNGIPVPGAISGKFIITNNYVNLVDDHIMDDLHNPSSPRHVPLVELCLHFTVNNGISTEYNDEGVCIYSSASPDESTFAYAAKSLGIILVEKNSIFSIVDVLGRQIKLKIIVNMEFNNYRKRSSVICAIPKNNSVDIDYNKPILEFIDDCRIVLFTKGADSVMLNLVKKRSVDDNTIKYLKMYADDGLRSICFAKKELNKDEFLEWYKIYQQAEIDVENRYDRCTKLIDDLECDMRFQGVTGVEDKLQDGVADSIEYMTKAGIKTWMITGDNLEAAINIGLATNFIYSNSEKIDLTSIRIENEVNQTGKNAAYLYKKVIDDYITSLSLPNHNNIHRCLLIDGGTVNFICKNMSEDNCFIKLCMMTDTAICARMTPSNKGDMVSIIGKEHKMITLAIGDGANDCNMIQRADVGVGIKGNEGAQAFNVSDYGIAQFKFIVPLLLFHGRLTYRRMSKLVMYMFYKNILLTVPIWLYGFLSMFSGQLLYNDMLQQLFNIFFTAIPSIIFGSIEQDVDRNVTFKYPQLYKLGHINFYMNMRAFLTWILNAIYQSFIIISMAYLTFGTFNVGSSNGENYSLWEIGYAVFTVVFIVANVKLLLETYYLNALTFVGLFLSVFGFVYVSLSFNLSPNLGLSMRCVVSKSNNDIRFWLFCFVATMACIYRDYVWKVYLHTYRSHIYQSIQKVEYC</sequence>
<dbReference type="GO" id="GO:0045332">
    <property type="term" value="P:phospholipid translocation"/>
    <property type="evidence" value="ECO:0007669"/>
    <property type="project" value="TreeGrafter"/>
</dbReference>
<feature type="binding site" evidence="13">
    <location>
        <position position="443"/>
    </location>
    <ligand>
        <name>ATP</name>
        <dbReference type="ChEBI" id="CHEBI:30616"/>
    </ligand>
</feature>
<keyword evidence="6 13" id="KW-0067">ATP-binding</keyword>
<evidence type="ECO:0000256" key="6">
    <source>
        <dbReference type="ARBA" id="ARBA00022840"/>
    </source>
</evidence>
<comment type="similarity">
    <text evidence="2 15">Belongs to the cation transport ATPase (P-type) (TC 3.A.3) family. Type IV subfamily.</text>
</comment>
<dbReference type="InterPro" id="IPR036412">
    <property type="entry name" value="HAD-like_sf"/>
</dbReference>
<feature type="transmembrane region" description="Helical" evidence="15">
    <location>
        <begin position="964"/>
        <end position="984"/>
    </location>
</feature>
<dbReference type="EC" id="7.6.2.1" evidence="15"/>
<feature type="binding site" evidence="14">
    <location>
        <position position="441"/>
    </location>
    <ligand>
        <name>Mg(2+)</name>
        <dbReference type="ChEBI" id="CHEBI:18420"/>
    </ligand>
</feature>
<name>A0A1N6LWU2_BABMR</name>
<feature type="binding site" evidence="13">
    <location>
        <position position="878"/>
    </location>
    <ligand>
        <name>ATP</name>
        <dbReference type="ChEBI" id="CHEBI:30616"/>
    </ligand>
</feature>
<gene>
    <name evidence="18" type="ORF">BMR1_01G01915</name>
</gene>
<dbReference type="AlphaFoldDB" id="A0A1N6LWU2"/>
<dbReference type="Gene3D" id="3.40.50.1000">
    <property type="entry name" value="HAD superfamily/HAD-like"/>
    <property type="match status" value="1"/>
</dbReference>
<evidence type="ECO:0000256" key="4">
    <source>
        <dbReference type="ARBA" id="ARBA00022723"/>
    </source>
</evidence>
<feature type="transmembrane region" description="Helical" evidence="15">
    <location>
        <begin position="1120"/>
        <end position="1139"/>
    </location>
</feature>
<organism evidence="18 19">
    <name type="scientific">Babesia microti (strain RI)</name>
    <dbReference type="NCBI Taxonomy" id="1133968"/>
    <lineage>
        <taxon>Eukaryota</taxon>
        <taxon>Sar</taxon>
        <taxon>Alveolata</taxon>
        <taxon>Apicomplexa</taxon>
        <taxon>Aconoidasida</taxon>
        <taxon>Piroplasmida</taxon>
        <taxon>Babesiidae</taxon>
        <taxon>Babesia</taxon>
    </lineage>
</organism>
<dbReference type="KEGG" id="bmic:BMR1_01G01915"/>
<dbReference type="PRINTS" id="PR00119">
    <property type="entry name" value="CATATPASE"/>
</dbReference>
<evidence type="ECO:0000256" key="3">
    <source>
        <dbReference type="ARBA" id="ARBA00022692"/>
    </source>
</evidence>
<feature type="binding site" evidence="13">
    <location>
        <position position="877"/>
    </location>
    <ligand>
        <name>ATP</name>
        <dbReference type="ChEBI" id="CHEBI:30616"/>
    </ligand>
</feature>
<dbReference type="SUPFAM" id="SSF81665">
    <property type="entry name" value="Calcium ATPase, transmembrane domain M"/>
    <property type="match status" value="1"/>
</dbReference>
<evidence type="ECO:0000256" key="11">
    <source>
        <dbReference type="ARBA" id="ARBA00034036"/>
    </source>
</evidence>
<evidence type="ECO:0000259" key="17">
    <source>
        <dbReference type="Pfam" id="PF16212"/>
    </source>
</evidence>
<evidence type="ECO:0000256" key="9">
    <source>
        <dbReference type="ARBA" id="ARBA00022989"/>
    </source>
</evidence>
<dbReference type="Pfam" id="PF13246">
    <property type="entry name" value="Cation_ATPase"/>
    <property type="match status" value="1"/>
</dbReference>
<dbReference type="VEuPathDB" id="PiroplasmaDB:BMR1_01G01915"/>
<feature type="binding site" evidence="13">
    <location>
        <position position="854"/>
    </location>
    <ligand>
        <name>ATP</name>
        <dbReference type="ChEBI" id="CHEBI:30616"/>
    </ligand>
</feature>
<evidence type="ECO:0000256" key="7">
    <source>
        <dbReference type="ARBA" id="ARBA00022842"/>
    </source>
</evidence>
<dbReference type="Proteomes" id="UP000002899">
    <property type="component" value="Chromosome I"/>
</dbReference>
<dbReference type="NCBIfam" id="TIGR01494">
    <property type="entry name" value="ATPase_P-type"/>
    <property type="match status" value="1"/>
</dbReference>
<reference evidence="18 19" key="2">
    <citation type="journal article" date="2013" name="PLoS ONE">
        <title>Whole genome mapping and re-organization of the nuclear and mitochondrial genomes of Babesia microti isolates.</title>
        <authorList>
            <person name="Cornillot E."/>
            <person name="Dassouli A."/>
            <person name="Garg A."/>
            <person name="Pachikara N."/>
            <person name="Randazzo S."/>
            <person name="Depoix D."/>
            <person name="Carcy B."/>
            <person name="Delbecq S."/>
            <person name="Frutos R."/>
            <person name="Silva J.C."/>
            <person name="Sutton R."/>
            <person name="Krause P.J."/>
            <person name="Mamoun C.B."/>
        </authorList>
    </citation>
    <scope>NUCLEOTIDE SEQUENCE [LARGE SCALE GENOMIC DNA]</scope>
    <source>
        <strain evidence="18 19">RI</strain>
    </source>
</reference>
<protein>
    <recommendedName>
        <fullName evidence="15">Phospholipid-transporting ATPase</fullName>
        <ecNumber evidence="15">7.6.2.1</ecNumber>
    </recommendedName>
</protein>
<dbReference type="SUPFAM" id="SSF81660">
    <property type="entry name" value="Metal cation-transporting ATPase, ATP-binding domain N"/>
    <property type="match status" value="1"/>
</dbReference>
<dbReference type="InterPro" id="IPR006539">
    <property type="entry name" value="P-type_ATPase_IV"/>
</dbReference>
<dbReference type="PROSITE" id="PS00154">
    <property type="entry name" value="ATPASE_E1_E2"/>
    <property type="match status" value="1"/>
</dbReference>
<feature type="binding site" evidence="14">
    <location>
        <position position="878"/>
    </location>
    <ligand>
        <name>Mg(2+)</name>
        <dbReference type="ChEBI" id="CHEBI:18420"/>
    </ligand>
</feature>
<keyword evidence="9 15" id="KW-1133">Transmembrane helix</keyword>
<dbReference type="SUPFAM" id="SSF56784">
    <property type="entry name" value="HAD-like"/>
    <property type="match status" value="1"/>
</dbReference>
<keyword evidence="10 15" id="KW-0472">Membrane</keyword>
<dbReference type="SFLD" id="SFLDS00003">
    <property type="entry name" value="Haloacid_Dehalogenase"/>
    <property type="match status" value="1"/>
</dbReference>
<feature type="binding site" evidence="13">
    <location>
        <position position="442"/>
    </location>
    <ligand>
        <name>ATP</name>
        <dbReference type="ChEBI" id="CHEBI:30616"/>
    </ligand>
</feature>
<reference evidence="18 19" key="1">
    <citation type="journal article" date="2012" name="Nucleic Acids Res.">
        <title>Sequencing of the smallest Apicomplexan genome from the human pathogen Babesia microti.</title>
        <authorList>
            <person name="Cornillot E."/>
            <person name="Hadj-Kaddour K."/>
            <person name="Dassouli A."/>
            <person name="Noel B."/>
            <person name="Ranwez V."/>
            <person name="Vacherie B."/>
            <person name="Augagneur Y."/>
            <person name="Bres V."/>
            <person name="Duclos A."/>
            <person name="Randazzo S."/>
            <person name="Carcy B."/>
            <person name="Debierre-Grockiego F."/>
            <person name="Delbecq S."/>
            <person name="Moubri-Menage K."/>
            <person name="Shams-Eldin H."/>
            <person name="Usmani-Brown S."/>
            <person name="Bringaud F."/>
            <person name="Wincker P."/>
            <person name="Vivares C.P."/>
            <person name="Schwarz R.T."/>
            <person name="Schetters T.P."/>
            <person name="Krause P.J."/>
            <person name="Gorenflot A."/>
            <person name="Berry V."/>
            <person name="Barbe V."/>
            <person name="Ben Mamoun C."/>
        </authorList>
    </citation>
    <scope>NUCLEOTIDE SEQUENCE [LARGE SCALE GENOMIC DNA]</scope>
    <source>
        <strain evidence="18 19">RI</strain>
    </source>
</reference>
<feature type="binding site" evidence="13">
    <location>
        <position position="665"/>
    </location>
    <ligand>
        <name>ATP</name>
        <dbReference type="ChEBI" id="CHEBI:30616"/>
    </ligand>
</feature>
<feature type="binding site" evidence="13">
    <location>
        <position position="633"/>
    </location>
    <ligand>
        <name>ATP</name>
        <dbReference type="ChEBI" id="CHEBI:30616"/>
    </ligand>
</feature>
<comment type="subcellular location">
    <subcellularLocation>
        <location evidence="1 15">Membrane</location>
        <topology evidence="1 15">Multi-pass membrane protein</topology>
    </subcellularLocation>
</comment>
<dbReference type="PANTHER" id="PTHR24092">
    <property type="entry name" value="PROBABLE PHOSPHOLIPID-TRANSPORTING ATPASE"/>
    <property type="match status" value="1"/>
</dbReference>
<dbReference type="Gene3D" id="3.40.1110.10">
    <property type="entry name" value="Calcium-transporting ATPase, cytoplasmic domain N"/>
    <property type="match status" value="1"/>
</dbReference>
<dbReference type="NCBIfam" id="TIGR01652">
    <property type="entry name" value="ATPase-Plipid"/>
    <property type="match status" value="1"/>
</dbReference>
<dbReference type="PANTHER" id="PTHR24092:SF150">
    <property type="entry name" value="PHOSPHOLIPID-TRANSPORTING ATPASE"/>
    <property type="match status" value="1"/>
</dbReference>
<dbReference type="Pfam" id="PF16212">
    <property type="entry name" value="PhoLip_ATPase_C"/>
    <property type="match status" value="1"/>
</dbReference>
<feature type="domain" description="P-type ATPase N-terminal" evidence="16">
    <location>
        <begin position="26"/>
        <end position="81"/>
    </location>
</feature>
<evidence type="ECO:0000256" key="10">
    <source>
        <dbReference type="ARBA" id="ARBA00023136"/>
    </source>
</evidence>
<dbReference type="InterPro" id="IPR044492">
    <property type="entry name" value="P_typ_ATPase_HD_dom"/>
</dbReference>
<dbReference type="GO" id="GO:0140326">
    <property type="term" value="F:ATPase-coupled intramembrane lipid transporter activity"/>
    <property type="evidence" value="ECO:0007669"/>
    <property type="project" value="UniProtKB-EC"/>
</dbReference>
<dbReference type="SFLD" id="SFLDF00027">
    <property type="entry name" value="p-type_atpase"/>
    <property type="match status" value="1"/>
</dbReference>
<dbReference type="InterPro" id="IPR023298">
    <property type="entry name" value="ATPase_P-typ_TM_dom_sf"/>
</dbReference>
<dbReference type="GO" id="GO:0005524">
    <property type="term" value="F:ATP binding"/>
    <property type="evidence" value="ECO:0007669"/>
    <property type="project" value="UniProtKB-UniRule"/>
</dbReference>
<keyword evidence="8 15" id="KW-1278">Translocase</keyword>
<feature type="transmembrane region" description="Helical" evidence="15">
    <location>
        <begin position="321"/>
        <end position="349"/>
    </location>
</feature>
<dbReference type="EMBL" id="FO082871">
    <property type="protein sequence ID" value="SIO73337.1"/>
    <property type="molecule type" value="Genomic_DNA"/>
</dbReference>
<dbReference type="Pfam" id="PF16209">
    <property type="entry name" value="PhoLip_ATPase_N"/>
    <property type="match status" value="1"/>
</dbReference>
<evidence type="ECO:0000256" key="1">
    <source>
        <dbReference type="ARBA" id="ARBA00004141"/>
    </source>
</evidence>
<feature type="active site" description="4-aspartylphosphate intermediate" evidence="12">
    <location>
        <position position="441"/>
    </location>
</feature>
<feature type="transmembrane region" description="Helical" evidence="15">
    <location>
        <begin position="1054"/>
        <end position="1072"/>
    </location>
</feature>
<feature type="binding site" evidence="13">
    <location>
        <position position="441"/>
    </location>
    <ligand>
        <name>ATP</name>
        <dbReference type="ChEBI" id="CHEBI:30616"/>
    </ligand>
</feature>
<dbReference type="SFLD" id="SFLDG00002">
    <property type="entry name" value="C1.7:_P-type_atpase_like"/>
    <property type="match status" value="1"/>
</dbReference>
<keyword evidence="4 14" id="KW-0479">Metal-binding</keyword>
<feature type="binding site" evidence="13">
    <location>
        <position position="747"/>
    </location>
    <ligand>
        <name>ATP</name>
        <dbReference type="ChEBI" id="CHEBI:30616"/>
    </ligand>
</feature>
<keyword evidence="3 15" id="KW-0812">Transmembrane</keyword>
<feature type="transmembrane region" description="Helical" evidence="15">
    <location>
        <begin position="369"/>
        <end position="393"/>
    </location>
</feature>
<feature type="binding site" evidence="13">
    <location>
        <position position="745"/>
    </location>
    <ligand>
        <name>ATP</name>
        <dbReference type="ChEBI" id="CHEBI:30616"/>
    </ligand>
</feature>
<evidence type="ECO:0000256" key="13">
    <source>
        <dbReference type="PIRSR" id="PIRSR606539-2"/>
    </source>
</evidence>
<comment type="catalytic activity">
    <reaction evidence="11 15">
        <text>ATP + H2O + phospholipidSide 1 = ADP + phosphate + phospholipidSide 2.</text>
        <dbReference type="EC" id="7.6.2.1"/>
    </reaction>
</comment>
<evidence type="ECO:0000256" key="12">
    <source>
        <dbReference type="PIRSR" id="PIRSR606539-1"/>
    </source>
</evidence>
<feature type="binding site" evidence="13">
    <location>
        <position position="551"/>
    </location>
    <ligand>
        <name>ATP</name>
        <dbReference type="ChEBI" id="CHEBI:30616"/>
    </ligand>
</feature>
<keyword evidence="19" id="KW-1185">Reference proteome</keyword>
<accession>A0A1N6LWU2</accession>
<proteinExistence type="inferred from homology"/>
<feature type="binding site" evidence="13">
    <location>
        <position position="848"/>
    </location>
    <ligand>
        <name>ATP</name>
        <dbReference type="ChEBI" id="CHEBI:30616"/>
    </ligand>
</feature>
<dbReference type="Gene3D" id="2.70.150.10">
    <property type="entry name" value="Calcium-transporting ATPase, cytoplasmic transduction domain A"/>
    <property type="match status" value="1"/>
</dbReference>
<dbReference type="GeneID" id="24423455"/>
<dbReference type="InterPro" id="IPR032630">
    <property type="entry name" value="P_typ_ATPase_c"/>
</dbReference>
<dbReference type="InterPro" id="IPR023299">
    <property type="entry name" value="ATPase_P-typ_cyto_dom_N"/>
</dbReference>
<feature type="binding site" evidence="14">
    <location>
        <position position="443"/>
    </location>
    <ligand>
        <name>Mg(2+)</name>
        <dbReference type="ChEBI" id="CHEBI:18420"/>
    </ligand>
</feature>
<keyword evidence="7 14" id="KW-0460">Magnesium</keyword>
<keyword evidence="5 13" id="KW-0547">Nucleotide-binding</keyword>
<feature type="binding site" evidence="13">
    <location>
        <position position="746"/>
    </location>
    <ligand>
        <name>ATP</name>
        <dbReference type="ChEBI" id="CHEBI:30616"/>
    </ligand>
</feature>
<keyword evidence="18" id="KW-0378">Hydrolase</keyword>
<evidence type="ECO:0000256" key="5">
    <source>
        <dbReference type="ARBA" id="ARBA00022741"/>
    </source>
</evidence>
<dbReference type="InterPro" id="IPR032631">
    <property type="entry name" value="P-type_ATPase_N"/>
</dbReference>
<dbReference type="InterPro" id="IPR018303">
    <property type="entry name" value="ATPase_P-typ_P_site"/>
</dbReference>
<evidence type="ECO:0000259" key="16">
    <source>
        <dbReference type="Pfam" id="PF16209"/>
    </source>
</evidence>